<dbReference type="EMBL" id="QNRR01000008">
    <property type="protein sequence ID" value="RBP40542.1"/>
    <property type="molecule type" value="Genomic_DNA"/>
</dbReference>
<dbReference type="RefSeq" id="WP_113960400.1">
    <property type="nucleotide sequence ID" value="NZ_QNRR01000008.1"/>
</dbReference>
<proteinExistence type="predicted"/>
<dbReference type="Proteomes" id="UP000253426">
    <property type="component" value="Unassembled WGS sequence"/>
</dbReference>
<gene>
    <name evidence="1" type="ORF">DES53_108249</name>
</gene>
<evidence type="ECO:0000313" key="2">
    <source>
        <dbReference type="Proteomes" id="UP000253426"/>
    </source>
</evidence>
<sequence>MKKLLALALIAFVIWNAYRVRGGEDYLLPEPGKIYYYTVTLTAKSGTILETEASFSNDGLVDIDDKEFYKFVLNVDNIPALNKKVFYSRIAKDGIYSRTSSKVRIPEFMDLPLPPVVGHKWTYEVEGQPYDAEILASESVATPDRSYRGCVKVVARGGPGGQFRESTTYYAPRVGMVKQTVEFLDGTMEFVLKKNN</sequence>
<dbReference type="AlphaFoldDB" id="A0A366HDL9"/>
<reference evidence="1 2" key="1">
    <citation type="submission" date="2018-06" db="EMBL/GenBank/DDBJ databases">
        <title>Genomic Encyclopedia of Type Strains, Phase IV (KMG-IV): sequencing the most valuable type-strain genomes for metagenomic binning, comparative biology and taxonomic classification.</title>
        <authorList>
            <person name="Goeker M."/>
        </authorList>
    </citation>
    <scope>NUCLEOTIDE SEQUENCE [LARGE SCALE GENOMIC DNA]</scope>
    <source>
        <strain evidence="1 2">DSM 25532</strain>
    </source>
</reference>
<evidence type="ECO:0000313" key="1">
    <source>
        <dbReference type="EMBL" id="RBP40542.1"/>
    </source>
</evidence>
<protein>
    <submittedName>
        <fullName evidence="1">Uncharacterized protein</fullName>
    </submittedName>
</protein>
<accession>A0A366HDL9</accession>
<name>A0A366HDL9_9BACT</name>
<comment type="caution">
    <text evidence="1">The sequence shown here is derived from an EMBL/GenBank/DDBJ whole genome shotgun (WGS) entry which is preliminary data.</text>
</comment>
<keyword evidence="2" id="KW-1185">Reference proteome</keyword>
<organism evidence="1 2">
    <name type="scientific">Roseimicrobium gellanilyticum</name>
    <dbReference type="NCBI Taxonomy" id="748857"/>
    <lineage>
        <taxon>Bacteria</taxon>
        <taxon>Pseudomonadati</taxon>
        <taxon>Verrucomicrobiota</taxon>
        <taxon>Verrucomicrobiia</taxon>
        <taxon>Verrucomicrobiales</taxon>
        <taxon>Verrucomicrobiaceae</taxon>
        <taxon>Roseimicrobium</taxon>
    </lineage>
</organism>